<evidence type="ECO:0000313" key="8">
    <source>
        <dbReference type="EMBL" id="SBV26343.1"/>
    </source>
</evidence>
<dbReference type="EC" id="3.2.1.1" evidence="2"/>
<dbReference type="InterPro" id="IPR002372">
    <property type="entry name" value="PQQ_rpt_dom"/>
</dbReference>
<dbReference type="PANTHER" id="PTHR34512:SF30">
    <property type="entry name" value="OUTER MEMBRANE PROTEIN ASSEMBLY FACTOR BAMB"/>
    <property type="match status" value="1"/>
</dbReference>
<dbReference type="SMART" id="SM00564">
    <property type="entry name" value="PQQ"/>
    <property type="match status" value="8"/>
</dbReference>
<organism evidence="8 9">
    <name type="scientific">Micromonospora krabiensis</name>
    <dbReference type="NCBI Taxonomy" id="307121"/>
    <lineage>
        <taxon>Bacteria</taxon>
        <taxon>Bacillati</taxon>
        <taxon>Actinomycetota</taxon>
        <taxon>Actinomycetes</taxon>
        <taxon>Micromonosporales</taxon>
        <taxon>Micromonosporaceae</taxon>
        <taxon>Micromonospora</taxon>
    </lineage>
</organism>
<feature type="chain" id="PRO_5008678561" description="alpha-amylase" evidence="4">
    <location>
        <begin position="32"/>
        <end position="1220"/>
    </location>
</feature>
<evidence type="ECO:0000256" key="1">
    <source>
        <dbReference type="ARBA" id="ARBA00000548"/>
    </source>
</evidence>
<dbReference type="InterPro" id="IPR011047">
    <property type="entry name" value="Quinoprotein_ADH-like_sf"/>
</dbReference>
<dbReference type="Pfam" id="PF16371">
    <property type="entry name" value="MetallophosN"/>
    <property type="match status" value="1"/>
</dbReference>
<evidence type="ECO:0000313" key="9">
    <source>
        <dbReference type="Proteomes" id="UP000199393"/>
    </source>
</evidence>
<dbReference type="Gene3D" id="2.40.10.480">
    <property type="match status" value="3"/>
</dbReference>
<name>A0A1C3N162_9ACTN</name>
<dbReference type="PATRIC" id="fig|307121.4.peg.1879"/>
<protein>
    <recommendedName>
        <fullName evidence="2">alpha-amylase</fullName>
        <ecNumber evidence="2">3.2.1.1</ecNumber>
    </recommendedName>
    <alternativeName>
        <fullName evidence="3">1,4-alpha-D-glucan glucanohydrolase</fullName>
    </alternativeName>
</protein>
<dbReference type="Pfam" id="PF13360">
    <property type="entry name" value="PQQ_2"/>
    <property type="match status" value="1"/>
</dbReference>
<evidence type="ECO:0000256" key="4">
    <source>
        <dbReference type="SAM" id="SignalP"/>
    </source>
</evidence>
<dbReference type="Gene3D" id="2.60.40.10">
    <property type="entry name" value="Immunoglobulins"/>
    <property type="match status" value="1"/>
</dbReference>
<reference evidence="9" key="1">
    <citation type="submission" date="2016-06" db="EMBL/GenBank/DDBJ databases">
        <authorList>
            <person name="Varghese N."/>
        </authorList>
    </citation>
    <scope>NUCLEOTIDE SEQUENCE [LARGE SCALE GENOMIC DNA]</scope>
    <source>
        <strain evidence="9">DSM 45344</strain>
    </source>
</reference>
<dbReference type="EMBL" id="LT598496">
    <property type="protein sequence ID" value="SBV26343.1"/>
    <property type="molecule type" value="Genomic_DNA"/>
</dbReference>
<keyword evidence="4" id="KW-0732">Signal</keyword>
<dbReference type="InterPro" id="IPR004843">
    <property type="entry name" value="Calcineurin-like_PHP"/>
</dbReference>
<dbReference type="AlphaFoldDB" id="A0A1C3N162"/>
<dbReference type="Proteomes" id="UP000199393">
    <property type="component" value="Chromosome I"/>
</dbReference>
<dbReference type="InterPro" id="IPR029052">
    <property type="entry name" value="Metallo-depent_PP-like"/>
</dbReference>
<dbReference type="SUPFAM" id="SSF50998">
    <property type="entry name" value="Quinoprotein alcohol dehydrogenase-like"/>
    <property type="match status" value="3"/>
</dbReference>
<sequence length="1220" mass="127498">MAGRLRSPGTYLAAVVALAAPVLAAAPPAAAAGTGVTVSGYVYDDTDGDGHRDPLERGVENVVVSDGRTLVSTDRKGHYQINVDPDRRRTDLVWVSQPAGYVLPTDADSQPRFFATVAPDAAGNAVADFALLKDARANDTDYKFVGMADVHVQAGTTNNRQRFSDQISQINGLVASAGASPQARKVTPRFAVVSGDLTNNGTAAEFGDYRASVRTSTLPVWPALGNHEYNVQLGNTYADIIENYRTYIGPEWYSFNYGDKHYVVLDGVNGLGEADQLTWLAEDLRLARGRHVVVITHVPLNTALSANPAVSARYIGLFEQYDTALLLAGHTHTNDVDDAVIDGALHAVTNSASYTIDGTPNGFRVVQFAADKVSIPFREFDVKQRSVTLVQPADGGQLPRAKTTVQVNTFHTSSDVKEVAVRLNNETKWRKLTAAGDRTWTAAFDASKLALGKHRMQARVTQTDGTEQTADATFEVVATVTAPVTGTAWSQFHSDAGHSGTTPDVLAPPLGLAWAHHTGGSILTSSPAIAGALAYVGVRDENGTAHNGVAALDVKTGQQRWWAATDAQVDGSVAVSGDTVLASSIRGTLYGLDAASGGVRWTFKVGESAGLNEPRRAWMYSAPTVSGDTVYQAYSIADGMHVAALDVRTGAQRWVSGVVGSTWISKGTVVAGEGRVFALAQGGQVTALDAATGAVQWQKNPGGSWTYASATVTNGLLLRPFSGDYLVAMDAATGTEKWRYRSPGASYIYGTSTASTPAVAGGLAYQGFTDGSVTAIDLATGTAKWTQRTGHAVLSSPAVSGDTVYVGSNDGRVRGFDRNTGQPLWSYDLGAWVASSPAVSGNALVVGAWDGGVYAFTPASGPAVPRWSVIEGAVTSDGEAAAGAQVLVRSTADHKVLAQTTTGADGRFSTALPGGTYDVQTLIRGHAPASRTVTLAANGARADGSLTLSRLTEPVAGLTDLPADYGTASTRTDTMLGTTYGYVANGKISASIVPTVAGNNAAGTAQPGWLADLTLADENGSEFIDWSEHTLTTAKPGAPDWNRPGEWLSLPQITASGDTVTAAGSAQIDPNLKAKLAYRALPDAPVVEMTLELTNSGTTDFTGYYQYAIDPDSPVSSNDVARVPGLSNNNPGYVASGWTANYLYDGPTTTTSGGPAQGLAWPAAQPPVTLSAQGYVAGLWFDASVQAGGTRTIRWYHITDYPAAGSDPTAAIAAWAAKVA</sequence>
<keyword evidence="9" id="KW-1185">Reference proteome</keyword>
<feature type="domain" description="Pyrrolo-quinoline quinone repeat" evidence="6">
    <location>
        <begin position="641"/>
        <end position="787"/>
    </location>
</feature>
<dbReference type="Pfam" id="PF13620">
    <property type="entry name" value="CarboxypepD_reg"/>
    <property type="match status" value="1"/>
</dbReference>
<dbReference type="Gene3D" id="3.60.21.10">
    <property type="match status" value="1"/>
</dbReference>
<feature type="signal peptide" evidence="4">
    <location>
        <begin position="1"/>
        <end position="31"/>
    </location>
</feature>
<dbReference type="Pfam" id="PF00149">
    <property type="entry name" value="Metallophos"/>
    <property type="match status" value="1"/>
</dbReference>
<dbReference type="Gene3D" id="2.130.10.10">
    <property type="entry name" value="YVTN repeat-like/Quinoprotein amine dehydrogenase"/>
    <property type="match status" value="1"/>
</dbReference>
<dbReference type="InterPro" id="IPR015943">
    <property type="entry name" value="WD40/YVTN_repeat-like_dom_sf"/>
</dbReference>
<dbReference type="InterPro" id="IPR013783">
    <property type="entry name" value="Ig-like_fold"/>
</dbReference>
<evidence type="ECO:0000256" key="3">
    <source>
        <dbReference type="ARBA" id="ARBA00030238"/>
    </source>
</evidence>
<dbReference type="SUPFAM" id="SSF49452">
    <property type="entry name" value="Starch-binding domain-like"/>
    <property type="match status" value="1"/>
</dbReference>
<evidence type="ECO:0000259" key="5">
    <source>
        <dbReference type="Pfam" id="PF00149"/>
    </source>
</evidence>
<evidence type="ECO:0000259" key="6">
    <source>
        <dbReference type="Pfam" id="PF13360"/>
    </source>
</evidence>
<dbReference type="RefSeq" id="WP_091589451.1">
    <property type="nucleotide sequence ID" value="NZ_JBHRWG010000003.1"/>
</dbReference>
<dbReference type="GO" id="GO:0030246">
    <property type="term" value="F:carbohydrate binding"/>
    <property type="evidence" value="ECO:0007669"/>
    <property type="project" value="InterPro"/>
</dbReference>
<dbReference type="GO" id="GO:0004556">
    <property type="term" value="F:alpha-amylase activity"/>
    <property type="evidence" value="ECO:0007669"/>
    <property type="project" value="UniProtKB-EC"/>
</dbReference>
<proteinExistence type="predicted"/>
<dbReference type="PANTHER" id="PTHR34512">
    <property type="entry name" value="CELL SURFACE PROTEIN"/>
    <property type="match status" value="1"/>
</dbReference>
<evidence type="ECO:0000256" key="2">
    <source>
        <dbReference type="ARBA" id="ARBA00012595"/>
    </source>
</evidence>
<dbReference type="GO" id="GO:0005975">
    <property type="term" value="P:carbohydrate metabolic process"/>
    <property type="evidence" value="ECO:0007669"/>
    <property type="project" value="UniProtKB-ARBA"/>
</dbReference>
<dbReference type="Gene3D" id="2.60.40.1120">
    <property type="entry name" value="Carboxypeptidase-like, regulatory domain"/>
    <property type="match status" value="1"/>
</dbReference>
<dbReference type="STRING" id="307121.GA0070620_1831"/>
<comment type="catalytic activity">
    <reaction evidence="1">
        <text>Endohydrolysis of (1-&gt;4)-alpha-D-glucosidic linkages in polysaccharides containing three or more (1-&gt;4)-alpha-linked D-glucose units.</text>
        <dbReference type="EC" id="3.2.1.1"/>
    </reaction>
</comment>
<feature type="domain" description="Calcineurin-like phosphoesterase N-terminal" evidence="7">
    <location>
        <begin position="56"/>
        <end position="131"/>
    </location>
</feature>
<dbReference type="InterPro" id="IPR018391">
    <property type="entry name" value="PQQ_b-propeller_rpt"/>
</dbReference>
<feature type="domain" description="Calcineurin-like phosphoesterase" evidence="5">
    <location>
        <begin position="143"/>
        <end position="333"/>
    </location>
</feature>
<dbReference type="InterPro" id="IPR013784">
    <property type="entry name" value="Carb-bd-like_fold"/>
</dbReference>
<gene>
    <name evidence="8" type="ORF">GA0070620_1831</name>
</gene>
<dbReference type="InterPro" id="IPR032285">
    <property type="entry name" value="Metallophos_N"/>
</dbReference>
<dbReference type="OrthoDB" id="256225at2"/>
<dbReference type="SUPFAM" id="SSF56300">
    <property type="entry name" value="Metallo-dependent phosphatases"/>
    <property type="match status" value="1"/>
</dbReference>
<accession>A0A1C3N162</accession>
<evidence type="ECO:0000259" key="7">
    <source>
        <dbReference type="Pfam" id="PF16371"/>
    </source>
</evidence>